<protein>
    <submittedName>
        <fullName evidence="1">Uncharacterized protein</fullName>
    </submittedName>
</protein>
<sequence>MGCSSDRGYESLTVKKGFCNIPNLSDVYILPGVARSYPLRIHSSKKGTVWLGGGRSESERMYYYLNQVWTAASLAVVNQGHTDQGHKWKSGFKSMGLLRPLSGGSIGSDVAGVIGGCDDKRIQADESLQRVMYLNCWGQG</sequence>
<dbReference type="InterPro" id="IPR022251">
    <property type="entry name" value="DUF3774_wound-induced"/>
</dbReference>
<comment type="caution">
    <text evidence="1">The sequence shown here is derived from an EMBL/GenBank/DDBJ whole genome shotgun (WGS) entry which is preliminary data.</text>
</comment>
<gene>
    <name evidence="1" type="ORF">FEM48_Zijuj04G0076700</name>
</gene>
<reference evidence="1" key="1">
    <citation type="journal article" date="2021" name="Front. Plant Sci.">
        <title>Chromosome-Scale Genome Assembly for Chinese Sour Jujube and Insights Into Its Genome Evolution and Domestication Signature.</title>
        <authorList>
            <person name="Shen L.-Y."/>
            <person name="Luo H."/>
            <person name="Wang X.-L."/>
            <person name="Wang X.-M."/>
            <person name="Qiu X.-J."/>
            <person name="Liu H."/>
            <person name="Zhou S.-S."/>
            <person name="Jia K.-H."/>
            <person name="Nie S."/>
            <person name="Bao Y.-T."/>
            <person name="Zhang R.-G."/>
            <person name="Yun Q.-Z."/>
            <person name="Chai Y.-H."/>
            <person name="Lu J.-Y."/>
            <person name="Li Y."/>
            <person name="Zhao S.-W."/>
            <person name="Mao J.-F."/>
            <person name="Jia S.-G."/>
            <person name="Mao Y.-M."/>
        </authorList>
    </citation>
    <scope>NUCLEOTIDE SEQUENCE</scope>
    <source>
        <strain evidence="1">AT0</strain>
        <tissue evidence="1">Leaf</tissue>
    </source>
</reference>
<accession>A0A978VIM1</accession>
<dbReference type="Pfam" id="PF12609">
    <property type="entry name" value="DUF3774"/>
    <property type="match status" value="1"/>
</dbReference>
<dbReference type="EMBL" id="JAEACU010000004">
    <property type="protein sequence ID" value="KAH7532940.1"/>
    <property type="molecule type" value="Genomic_DNA"/>
</dbReference>
<dbReference type="Proteomes" id="UP000813462">
    <property type="component" value="Unassembled WGS sequence"/>
</dbReference>
<proteinExistence type="predicted"/>
<evidence type="ECO:0000313" key="2">
    <source>
        <dbReference type="Proteomes" id="UP000813462"/>
    </source>
</evidence>
<name>A0A978VIM1_ZIZJJ</name>
<evidence type="ECO:0000313" key="1">
    <source>
        <dbReference type="EMBL" id="KAH7532940.1"/>
    </source>
</evidence>
<organism evidence="1 2">
    <name type="scientific">Ziziphus jujuba var. spinosa</name>
    <dbReference type="NCBI Taxonomy" id="714518"/>
    <lineage>
        <taxon>Eukaryota</taxon>
        <taxon>Viridiplantae</taxon>
        <taxon>Streptophyta</taxon>
        <taxon>Embryophyta</taxon>
        <taxon>Tracheophyta</taxon>
        <taxon>Spermatophyta</taxon>
        <taxon>Magnoliopsida</taxon>
        <taxon>eudicotyledons</taxon>
        <taxon>Gunneridae</taxon>
        <taxon>Pentapetalae</taxon>
        <taxon>rosids</taxon>
        <taxon>fabids</taxon>
        <taxon>Rosales</taxon>
        <taxon>Rhamnaceae</taxon>
        <taxon>Paliureae</taxon>
        <taxon>Ziziphus</taxon>
    </lineage>
</organism>
<dbReference type="AlphaFoldDB" id="A0A978VIM1"/>